<feature type="domain" description="General stress protein FMN-binding split barrel" evidence="1">
    <location>
        <begin position="8"/>
        <end position="133"/>
    </location>
</feature>
<proteinExistence type="predicted"/>
<dbReference type="Pfam" id="PF16242">
    <property type="entry name" value="Pyrid_ox_like"/>
    <property type="match status" value="1"/>
</dbReference>
<dbReference type="RefSeq" id="WP_187780719.1">
    <property type="nucleotide sequence ID" value="NZ_JACTUZ010000173.1"/>
</dbReference>
<gene>
    <name evidence="2" type="ORF">IBL25_22440</name>
</gene>
<organism evidence="2 3">
    <name type="scientific">Pseudoroseomonas ludipueritiae</name>
    <dbReference type="NCBI Taxonomy" id="198093"/>
    <lineage>
        <taxon>Bacteria</taxon>
        <taxon>Pseudomonadati</taxon>
        <taxon>Pseudomonadota</taxon>
        <taxon>Alphaproteobacteria</taxon>
        <taxon>Acetobacterales</taxon>
        <taxon>Acetobacteraceae</taxon>
        <taxon>Pseudoroseomonas</taxon>
    </lineage>
</organism>
<keyword evidence="3" id="KW-1185">Reference proteome</keyword>
<dbReference type="PANTHER" id="PTHR34818:SF1">
    <property type="entry name" value="PROTEIN BLI-3"/>
    <property type="match status" value="1"/>
</dbReference>
<dbReference type="InterPro" id="IPR038725">
    <property type="entry name" value="YdaG_split_barrel_FMN-bd"/>
</dbReference>
<protein>
    <submittedName>
        <fullName evidence="2">Pyridoxamine 5'-phosphate oxidase family protein</fullName>
    </submittedName>
</protein>
<comment type="caution">
    <text evidence="2">The sequence shown here is derived from an EMBL/GenBank/DDBJ whole genome shotgun (WGS) entry which is preliminary data.</text>
</comment>
<dbReference type="PANTHER" id="PTHR34818">
    <property type="entry name" value="PROTEIN BLI-3"/>
    <property type="match status" value="1"/>
</dbReference>
<name>A0ABR7RCX6_9PROT</name>
<dbReference type="Proteomes" id="UP000603940">
    <property type="component" value="Unassembled WGS sequence"/>
</dbReference>
<evidence type="ECO:0000259" key="1">
    <source>
        <dbReference type="Pfam" id="PF16242"/>
    </source>
</evidence>
<dbReference type="InterPro" id="IPR052917">
    <property type="entry name" value="Stress-Dev_Protein"/>
</dbReference>
<evidence type="ECO:0000313" key="3">
    <source>
        <dbReference type="Proteomes" id="UP000603940"/>
    </source>
</evidence>
<dbReference type="SUPFAM" id="SSF50475">
    <property type="entry name" value="FMN-binding split barrel"/>
    <property type="match status" value="1"/>
</dbReference>
<reference evidence="2 3" key="1">
    <citation type="journal article" date="2009" name="Int. J. Syst. Evol. Microbiol.">
        <title>Transfer of Teichococcus ludipueritiae and Muricoccus roseus to the genus Roseomonas, as Roseomonas ludipueritiae comb. nov. and Roseomonas rosea comb. nov., respectively, and emended description of the genus Roseomonas.</title>
        <authorList>
            <person name="Sanchez-Porro C."/>
            <person name="Gallego V."/>
            <person name="Busse H.J."/>
            <person name="Kampfer P."/>
            <person name="Ventosa A."/>
        </authorList>
    </citation>
    <scope>NUCLEOTIDE SEQUENCE [LARGE SCALE GENOMIC DNA]</scope>
    <source>
        <strain evidence="2 3">DSM 14915</strain>
    </source>
</reference>
<dbReference type="EMBL" id="JACTUZ010000173">
    <property type="protein sequence ID" value="MBC9179707.1"/>
    <property type="molecule type" value="Genomic_DNA"/>
</dbReference>
<evidence type="ECO:0000313" key="2">
    <source>
        <dbReference type="EMBL" id="MBC9179707.1"/>
    </source>
</evidence>
<accession>A0ABR7RCX6</accession>
<dbReference type="Gene3D" id="2.30.110.10">
    <property type="entry name" value="Electron Transport, Fmn-binding Protein, Chain A"/>
    <property type="match status" value="1"/>
</dbReference>
<dbReference type="InterPro" id="IPR012349">
    <property type="entry name" value="Split_barrel_FMN-bd"/>
</dbReference>
<sequence length="138" mass="15529">MPKLSLSDLSQKMREIDIAMLSTHAEDGSIASRPMSNNGEVEYKGDSYYFAMEDTHTVGEIRRNPKVSLTFQGSQAFSVAVEGQAEIIQDKARFREHWTPDIDKWFPQGIDTPGLAMIKVHATRIHYWNGNEGGEITV</sequence>